<name>A0ACB6G199_9PLEO</name>
<accession>A0ACB6G199</accession>
<keyword evidence="2" id="KW-1185">Reference proteome</keyword>
<protein>
    <submittedName>
        <fullName evidence="1">Uncharacterized protein</fullName>
    </submittedName>
</protein>
<organism evidence="1 2">
    <name type="scientific">Alternaria gaisen</name>
    <dbReference type="NCBI Taxonomy" id="167740"/>
    <lineage>
        <taxon>Eukaryota</taxon>
        <taxon>Fungi</taxon>
        <taxon>Dikarya</taxon>
        <taxon>Ascomycota</taxon>
        <taxon>Pezizomycotina</taxon>
        <taxon>Dothideomycetes</taxon>
        <taxon>Pleosporomycetidae</taxon>
        <taxon>Pleosporales</taxon>
        <taxon>Pleosporineae</taxon>
        <taxon>Pleosporaceae</taxon>
        <taxon>Alternaria</taxon>
        <taxon>Alternaria sect. Alternaria</taxon>
    </lineage>
</organism>
<dbReference type="EMBL" id="PDWZ02000001">
    <property type="protein sequence ID" value="KAB2110474.1"/>
    <property type="molecule type" value="Genomic_DNA"/>
</dbReference>
<sequence>MTEILTMLLLQLSDLYLLIKMIIFSFAIRTLNIPVKSATKPTSLLSDLPSSKHAEGNPTPATSLEAIRTWFSSLRIRARTKANTINKPRTKTRKSRCSMSPKFDKIPQNPGVQCATM</sequence>
<gene>
    <name evidence="1" type="ORF">AG0111_0g362</name>
</gene>
<evidence type="ECO:0000313" key="1">
    <source>
        <dbReference type="EMBL" id="KAB2110474.1"/>
    </source>
</evidence>
<dbReference type="Proteomes" id="UP000293547">
    <property type="component" value="Unassembled WGS sequence"/>
</dbReference>
<proteinExistence type="predicted"/>
<reference evidence="1 2" key="1">
    <citation type="journal article" date="2019" name="bioRxiv">
        <title>Genomics, evolutionary history and diagnostics of the Alternaria alternata species group including apple and Asian pear pathotypes.</title>
        <authorList>
            <person name="Armitage A.D."/>
            <person name="Cockerton H.M."/>
            <person name="Sreenivasaprasad S."/>
            <person name="Woodhall J.W."/>
            <person name="Lane C.R."/>
            <person name="Harrison R.J."/>
            <person name="Clarkson J.P."/>
        </authorList>
    </citation>
    <scope>NUCLEOTIDE SEQUENCE [LARGE SCALE GENOMIC DNA]</scope>
    <source>
        <strain evidence="1 2">FERA 650</strain>
    </source>
</reference>
<evidence type="ECO:0000313" key="2">
    <source>
        <dbReference type="Proteomes" id="UP000293547"/>
    </source>
</evidence>
<comment type="caution">
    <text evidence="1">The sequence shown here is derived from an EMBL/GenBank/DDBJ whole genome shotgun (WGS) entry which is preliminary data.</text>
</comment>